<organism evidence="2 3">
    <name type="scientific">Niastella koreensis</name>
    <dbReference type="NCBI Taxonomy" id="354356"/>
    <lineage>
        <taxon>Bacteria</taxon>
        <taxon>Pseudomonadati</taxon>
        <taxon>Bacteroidota</taxon>
        <taxon>Chitinophagia</taxon>
        <taxon>Chitinophagales</taxon>
        <taxon>Chitinophagaceae</taxon>
        <taxon>Niastella</taxon>
    </lineage>
</organism>
<accession>A0ABX3NYW9</accession>
<gene>
    <name evidence="2" type="ORF">A4D02_29075</name>
</gene>
<dbReference type="RefSeq" id="WP_014219961.1">
    <property type="nucleotide sequence ID" value="NZ_LWBO01000010.1"/>
</dbReference>
<dbReference type="EMBL" id="LWBO01000010">
    <property type="protein sequence ID" value="OQP49645.1"/>
    <property type="molecule type" value="Genomic_DNA"/>
</dbReference>
<proteinExistence type="predicted"/>
<feature type="region of interest" description="Disordered" evidence="1">
    <location>
        <begin position="1"/>
        <end position="71"/>
    </location>
</feature>
<protein>
    <submittedName>
        <fullName evidence="2">Uncharacterized protein</fullName>
    </submittedName>
</protein>
<sequence>MNSNKRDEELKNSTAEDPQKDAKKTAFINGQSPESVKMNPNPRANENLSDKEKTTGDTTGAGSEITDGEDG</sequence>
<comment type="caution">
    <text evidence="2">The sequence shown here is derived from an EMBL/GenBank/DDBJ whole genome shotgun (WGS) entry which is preliminary data.</text>
</comment>
<name>A0ABX3NYW9_9BACT</name>
<reference evidence="2 3" key="1">
    <citation type="submission" date="2016-04" db="EMBL/GenBank/DDBJ databases">
        <authorList>
            <person name="Chen L."/>
            <person name="Zhuang W."/>
            <person name="Wang G."/>
        </authorList>
    </citation>
    <scope>NUCLEOTIDE SEQUENCE [LARGE SCALE GENOMIC DNA]</scope>
    <source>
        <strain evidence="3">GR20</strain>
    </source>
</reference>
<dbReference type="Proteomes" id="UP000192277">
    <property type="component" value="Unassembled WGS sequence"/>
</dbReference>
<keyword evidence="3" id="KW-1185">Reference proteome</keyword>
<feature type="compositionally biased region" description="Basic and acidic residues" evidence="1">
    <location>
        <begin position="1"/>
        <end position="11"/>
    </location>
</feature>
<evidence type="ECO:0000313" key="3">
    <source>
        <dbReference type="Proteomes" id="UP000192277"/>
    </source>
</evidence>
<evidence type="ECO:0000256" key="1">
    <source>
        <dbReference type="SAM" id="MobiDB-lite"/>
    </source>
</evidence>
<evidence type="ECO:0000313" key="2">
    <source>
        <dbReference type="EMBL" id="OQP49645.1"/>
    </source>
</evidence>